<evidence type="ECO:0000313" key="3">
    <source>
        <dbReference type="EMBL" id="SEH83050.1"/>
    </source>
</evidence>
<dbReference type="AlphaFoldDB" id="A0A1H6LAC9"/>
<dbReference type="PROSITE" id="PS51352">
    <property type="entry name" value="THIOREDOXIN_2"/>
    <property type="match status" value="1"/>
</dbReference>
<dbReference type="Pfam" id="PF13899">
    <property type="entry name" value="Thioredoxin_7"/>
    <property type="match status" value="1"/>
</dbReference>
<dbReference type="STRING" id="1679444.PYTT_1065"/>
<reference evidence="4" key="1">
    <citation type="submission" date="2016-09" db="EMBL/GenBank/DDBJ databases">
        <authorList>
            <person name="Koehorst J."/>
        </authorList>
    </citation>
    <scope>NUCLEOTIDE SEQUENCE [LARGE SCALE GENOMIC DNA]</scope>
</reference>
<keyword evidence="4" id="KW-1185">Reference proteome</keyword>
<feature type="domain" description="Thioredoxin" evidence="2">
    <location>
        <begin position="9"/>
        <end position="142"/>
    </location>
</feature>
<dbReference type="Gene3D" id="3.40.30.10">
    <property type="entry name" value="Glutaredoxin"/>
    <property type="match status" value="1"/>
</dbReference>
<dbReference type="KEGG" id="agl:PYTT_1065"/>
<proteinExistence type="predicted"/>
<feature type="signal peptide" evidence="1">
    <location>
        <begin position="1"/>
        <end position="19"/>
    </location>
</feature>
<organism evidence="3 4">
    <name type="scientific">Akkermansia glycaniphila</name>
    <dbReference type="NCBI Taxonomy" id="1679444"/>
    <lineage>
        <taxon>Bacteria</taxon>
        <taxon>Pseudomonadati</taxon>
        <taxon>Verrucomicrobiota</taxon>
        <taxon>Verrucomicrobiia</taxon>
        <taxon>Verrucomicrobiales</taxon>
        <taxon>Akkermansiaceae</taxon>
        <taxon>Akkermansia</taxon>
    </lineage>
</organism>
<name>A0A1H6LAC9_9BACT</name>
<dbReference type="InterPro" id="IPR013766">
    <property type="entry name" value="Thioredoxin_domain"/>
</dbReference>
<gene>
    <name evidence="3" type="ORF">PYTT_1065</name>
</gene>
<keyword evidence="1" id="KW-0732">Signal</keyword>
<protein>
    <submittedName>
        <fullName evidence="3">Thioredoxin-like fold</fullName>
    </submittedName>
</protein>
<accession>A0A1H6LAC9</accession>
<feature type="chain" id="PRO_5009604515" evidence="1">
    <location>
        <begin position="20"/>
        <end position="313"/>
    </location>
</feature>
<dbReference type="SUPFAM" id="SSF52833">
    <property type="entry name" value="Thioredoxin-like"/>
    <property type="match status" value="1"/>
</dbReference>
<dbReference type="RefSeq" id="WP_067773971.1">
    <property type="nucleotide sequence ID" value="NZ_LIGX01000017.1"/>
</dbReference>
<evidence type="ECO:0000256" key="1">
    <source>
        <dbReference type="SAM" id="SignalP"/>
    </source>
</evidence>
<dbReference type="OrthoDB" id="9811036at2"/>
<evidence type="ECO:0000259" key="2">
    <source>
        <dbReference type="PROSITE" id="PS51352"/>
    </source>
</evidence>
<dbReference type="Proteomes" id="UP000176204">
    <property type="component" value="Chromosome I"/>
</dbReference>
<sequence length="313" mass="35087">MTHPFIPASLVACIAPALAADAWLTDIDAGKKQAAAENKAVLIEFTGSDWCQPCMKLRKNVTGTKEFETYAGKNYVLVEIDLARYKKDRPELYKKNREIYNSYNQRSVPCIFIMDPSGNITARLGGSPNNEAMKNTLETAFRQNREFHTSLAAAEKLTGNARIQALAKLYTAVPENNRHNYKPLFNRLLELDKNDISGLVAAEHRQKEQAALSNKIQADLMSTKEPAALIKKIDGYLAQPNMPPELHALLFERKFHAALALAQTEQDIDNALSIADDMAKSDPKHAQNILRMKEAMQKDKAGILRRIKQQKPQ</sequence>
<evidence type="ECO:0000313" key="4">
    <source>
        <dbReference type="Proteomes" id="UP000176204"/>
    </source>
</evidence>
<dbReference type="InterPro" id="IPR036249">
    <property type="entry name" value="Thioredoxin-like_sf"/>
</dbReference>
<dbReference type="EMBL" id="LT629973">
    <property type="protein sequence ID" value="SEH83050.1"/>
    <property type="molecule type" value="Genomic_DNA"/>
</dbReference>